<proteinExistence type="predicted"/>
<keyword evidence="2" id="KW-1185">Reference proteome</keyword>
<dbReference type="OrthoDB" id="3249754at2759"/>
<evidence type="ECO:0000313" key="1">
    <source>
        <dbReference type="EMBL" id="KZT41777.1"/>
    </source>
</evidence>
<protein>
    <recommendedName>
        <fullName evidence="3">F-box domain-containing protein</fullName>
    </recommendedName>
</protein>
<evidence type="ECO:0000313" key="2">
    <source>
        <dbReference type="Proteomes" id="UP000076798"/>
    </source>
</evidence>
<reference evidence="1 2" key="1">
    <citation type="journal article" date="2016" name="Mol. Biol. Evol.">
        <title>Comparative Genomics of Early-Diverging Mushroom-Forming Fungi Provides Insights into the Origins of Lignocellulose Decay Capabilities.</title>
        <authorList>
            <person name="Nagy L.G."/>
            <person name="Riley R."/>
            <person name="Tritt A."/>
            <person name="Adam C."/>
            <person name="Daum C."/>
            <person name="Floudas D."/>
            <person name="Sun H."/>
            <person name="Yadav J.S."/>
            <person name="Pangilinan J."/>
            <person name="Larsson K.H."/>
            <person name="Matsuura K."/>
            <person name="Barry K."/>
            <person name="Labutti K."/>
            <person name="Kuo R."/>
            <person name="Ohm R.A."/>
            <person name="Bhattacharya S.S."/>
            <person name="Shirouzu T."/>
            <person name="Yoshinaga Y."/>
            <person name="Martin F.M."/>
            <person name="Grigoriev I.V."/>
            <person name="Hibbett D.S."/>
        </authorList>
    </citation>
    <scope>NUCLEOTIDE SEQUENCE [LARGE SCALE GENOMIC DNA]</scope>
    <source>
        <strain evidence="1 2">HHB10207 ss-3</strain>
    </source>
</reference>
<dbReference type="InterPro" id="IPR036047">
    <property type="entry name" value="F-box-like_dom_sf"/>
</dbReference>
<dbReference type="AlphaFoldDB" id="A0A166GKZ7"/>
<dbReference type="Proteomes" id="UP000076798">
    <property type="component" value="Unassembled WGS sequence"/>
</dbReference>
<accession>A0A166GKZ7</accession>
<name>A0A166GKZ7_9AGAM</name>
<evidence type="ECO:0008006" key="3">
    <source>
        <dbReference type="Google" id="ProtNLM"/>
    </source>
</evidence>
<organism evidence="1 2">
    <name type="scientific">Sistotremastrum suecicum HHB10207 ss-3</name>
    <dbReference type="NCBI Taxonomy" id="1314776"/>
    <lineage>
        <taxon>Eukaryota</taxon>
        <taxon>Fungi</taxon>
        <taxon>Dikarya</taxon>
        <taxon>Basidiomycota</taxon>
        <taxon>Agaricomycotina</taxon>
        <taxon>Agaricomycetes</taxon>
        <taxon>Sistotremastrales</taxon>
        <taxon>Sistotremastraceae</taxon>
        <taxon>Sistotremastrum</taxon>
    </lineage>
</organism>
<dbReference type="EMBL" id="KV428018">
    <property type="protein sequence ID" value="KZT41777.1"/>
    <property type="molecule type" value="Genomic_DNA"/>
</dbReference>
<gene>
    <name evidence="1" type="ORF">SISSUDRAFT_1042278</name>
</gene>
<dbReference type="CDD" id="cd09917">
    <property type="entry name" value="F-box_SF"/>
    <property type="match status" value="1"/>
</dbReference>
<sequence>MSCSICLLPIYPSSKAHRPQVPPDGVLTESQKKFFRTAVAMGRSVPGAVLGMEYLGYINFASLPPREGVSITWETDDETEFVMHATCSHIFSVVMGIPLVYTKMERHHMRFISEFEIVFGRAQGGTEEGVGRLQRLDYERACGVDLRQYWHSPAFEGDVTFDWTAIKAGPHAWTLARPNMFPSFSSKVTSTRLASVAEPEETSDVFTSLPFDIIHKIVGLLDMRTFVSTTSTCRTMRRYAIGDFQPLARKHVLAIPWAIPLLNSDPEEYTTPDQMAHATKSPHDADWLLYLSHIHRTDSMRERRRIWAICEEFKRCYARERRKVVKHRNWPKTNAIIEKMVDDAETAMVMLQLYNSL</sequence>
<dbReference type="SUPFAM" id="SSF81383">
    <property type="entry name" value="F-box domain"/>
    <property type="match status" value="1"/>
</dbReference>
<dbReference type="Gene3D" id="1.20.1280.50">
    <property type="match status" value="1"/>
</dbReference>